<dbReference type="InterPro" id="IPR050309">
    <property type="entry name" value="Type-B_Carboxylest/Lipase"/>
</dbReference>
<protein>
    <recommendedName>
        <fullName evidence="3">Carboxylic ester hydrolase</fullName>
        <ecNumber evidence="3">3.1.1.-</ecNumber>
    </recommendedName>
</protein>
<dbReference type="RefSeq" id="WP_184919654.1">
    <property type="nucleotide sequence ID" value="NZ_JACHMO010000001.1"/>
</dbReference>
<dbReference type="AlphaFoldDB" id="A0A7W9HI77"/>
<dbReference type="PROSITE" id="PS51257">
    <property type="entry name" value="PROKAR_LIPOPROTEIN"/>
    <property type="match status" value="1"/>
</dbReference>
<dbReference type="InterPro" id="IPR019826">
    <property type="entry name" value="Carboxylesterase_B_AS"/>
</dbReference>
<dbReference type="Proteomes" id="UP000552097">
    <property type="component" value="Unassembled WGS sequence"/>
</dbReference>
<dbReference type="GO" id="GO:0016787">
    <property type="term" value="F:hydrolase activity"/>
    <property type="evidence" value="ECO:0007669"/>
    <property type="project" value="UniProtKB-KW"/>
</dbReference>
<dbReference type="InterPro" id="IPR002018">
    <property type="entry name" value="CarbesteraseB"/>
</dbReference>
<evidence type="ECO:0000256" key="2">
    <source>
        <dbReference type="ARBA" id="ARBA00022801"/>
    </source>
</evidence>
<sequence length="515" mass="54690">MSRSGGFGRGGGLIALAAACLGVASATSPVAAAPSSAEVVFTDSGPVRGVVGGDHRVFQGVPYAAPPTRWAAPRPAVPWREPRDATRPGNACAQPQAFSPGSEHEDCLYVNVTTPRLGRALPVLVWLHGGGFQFGSGAEYGAERMAALGDVVVVTVNYRLGVFGFLAHPQLAGSGNYGLADQQAALRWVRRNAAAFGGDPGNVTIAGESSGSRSVCGHLVAPASQGLFHRAILQSEPCTMTDWPAADGTPEAEPPGFPRSRQVAERQGEAVAKALGCADVACLRTKTPAELLTTTEWFAPTYGTSLLPIDPALAGKVARVPVLHGITRDEYRIADGLNEAFGLPPLTAEQYGARVANFVGPDHEAEVLSGYPVTASPSEAWSAVVTDAVFARPMVDFHRQLERRVDTYAYEFADPAAPWMSNLGKPAFPTGAYHTSELQYLFRTANFDEPLTDGQRVLGDEMIGYWTRFAKTGDPNGHGAPRWRKGEPAHQLAPGSVGPVDFAARHRYDLWRSIP</sequence>
<comment type="similarity">
    <text evidence="1 3">Belongs to the type-B carboxylesterase/lipase family.</text>
</comment>
<feature type="signal peptide" evidence="3">
    <location>
        <begin position="1"/>
        <end position="32"/>
    </location>
</feature>
<accession>A0A7W9HI77</accession>
<feature type="chain" id="PRO_5031602829" description="Carboxylic ester hydrolase" evidence="3">
    <location>
        <begin position="33"/>
        <end position="515"/>
    </location>
</feature>
<dbReference type="InterPro" id="IPR029058">
    <property type="entry name" value="AB_hydrolase_fold"/>
</dbReference>
<reference evidence="6 7" key="1">
    <citation type="submission" date="2020-08" db="EMBL/GenBank/DDBJ databases">
        <title>Sequencing the genomes of 1000 actinobacteria strains.</title>
        <authorList>
            <person name="Klenk H.-P."/>
        </authorList>
    </citation>
    <scope>NUCLEOTIDE SEQUENCE [LARGE SCALE GENOMIC DNA]</scope>
    <source>
        <strain evidence="6 7">DSM 45486</strain>
    </source>
</reference>
<evidence type="ECO:0000256" key="3">
    <source>
        <dbReference type="RuleBase" id="RU361235"/>
    </source>
</evidence>
<comment type="caution">
    <text evidence="6">The sequence shown here is derived from an EMBL/GenBank/DDBJ whole genome shotgun (WGS) entry which is preliminary data.</text>
</comment>
<feature type="domain" description="Carboxylesterase type B" evidence="5">
    <location>
        <begin position="37"/>
        <end position="488"/>
    </location>
</feature>
<organism evidence="6 7">
    <name type="scientific">Saccharothrix ecbatanensis</name>
    <dbReference type="NCBI Taxonomy" id="1105145"/>
    <lineage>
        <taxon>Bacteria</taxon>
        <taxon>Bacillati</taxon>
        <taxon>Actinomycetota</taxon>
        <taxon>Actinomycetes</taxon>
        <taxon>Pseudonocardiales</taxon>
        <taxon>Pseudonocardiaceae</taxon>
        <taxon>Saccharothrix</taxon>
    </lineage>
</organism>
<dbReference type="Gene3D" id="3.40.50.1820">
    <property type="entry name" value="alpha/beta hydrolase"/>
    <property type="match status" value="1"/>
</dbReference>
<dbReference type="EC" id="3.1.1.-" evidence="3"/>
<keyword evidence="2 3" id="KW-0378">Hydrolase</keyword>
<dbReference type="Pfam" id="PF00135">
    <property type="entry name" value="COesterase"/>
    <property type="match status" value="1"/>
</dbReference>
<evidence type="ECO:0000259" key="5">
    <source>
        <dbReference type="Pfam" id="PF00135"/>
    </source>
</evidence>
<feature type="region of interest" description="Disordered" evidence="4">
    <location>
        <begin position="240"/>
        <end position="265"/>
    </location>
</feature>
<dbReference type="PANTHER" id="PTHR11559">
    <property type="entry name" value="CARBOXYLESTERASE"/>
    <property type="match status" value="1"/>
</dbReference>
<evidence type="ECO:0000313" key="6">
    <source>
        <dbReference type="EMBL" id="MBB5802759.1"/>
    </source>
</evidence>
<dbReference type="EMBL" id="JACHMO010000001">
    <property type="protein sequence ID" value="MBB5802759.1"/>
    <property type="molecule type" value="Genomic_DNA"/>
</dbReference>
<name>A0A7W9HI77_9PSEU</name>
<proteinExistence type="inferred from homology"/>
<dbReference type="SUPFAM" id="SSF53474">
    <property type="entry name" value="alpha/beta-Hydrolases"/>
    <property type="match status" value="1"/>
</dbReference>
<dbReference type="PROSITE" id="PS00122">
    <property type="entry name" value="CARBOXYLESTERASE_B_1"/>
    <property type="match status" value="1"/>
</dbReference>
<evidence type="ECO:0000256" key="1">
    <source>
        <dbReference type="ARBA" id="ARBA00005964"/>
    </source>
</evidence>
<evidence type="ECO:0000313" key="7">
    <source>
        <dbReference type="Proteomes" id="UP000552097"/>
    </source>
</evidence>
<keyword evidence="7" id="KW-1185">Reference proteome</keyword>
<keyword evidence="3" id="KW-0732">Signal</keyword>
<evidence type="ECO:0000256" key="4">
    <source>
        <dbReference type="SAM" id="MobiDB-lite"/>
    </source>
</evidence>
<gene>
    <name evidence="6" type="ORF">F4560_002527</name>
</gene>